<comment type="catalytic activity">
    <reaction evidence="9">
        <text>a hydroperoxide + [thioredoxin]-dithiol = an alcohol + [thioredoxin]-disulfide + H2O</text>
        <dbReference type="Rhea" id="RHEA:62620"/>
        <dbReference type="Rhea" id="RHEA-COMP:10698"/>
        <dbReference type="Rhea" id="RHEA-COMP:10700"/>
        <dbReference type="ChEBI" id="CHEBI:15377"/>
        <dbReference type="ChEBI" id="CHEBI:29950"/>
        <dbReference type="ChEBI" id="CHEBI:30879"/>
        <dbReference type="ChEBI" id="CHEBI:35924"/>
        <dbReference type="ChEBI" id="CHEBI:50058"/>
        <dbReference type="EC" id="1.11.1.24"/>
    </reaction>
</comment>
<evidence type="ECO:0000256" key="3">
    <source>
        <dbReference type="ARBA" id="ARBA00022862"/>
    </source>
</evidence>
<dbReference type="Gene3D" id="3.40.30.10">
    <property type="entry name" value="Glutaredoxin"/>
    <property type="match status" value="1"/>
</dbReference>
<keyword evidence="4" id="KW-0560">Oxidoreductase</keyword>
<protein>
    <recommendedName>
        <fullName evidence="1">thioredoxin-dependent peroxiredoxin</fullName>
        <ecNumber evidence="1">1.11.1.24</ecNumber>
    </recommendedName>
    <alternativeName>
        <fullName evidence="7">Thioredoxin peroxidase</fullName>
    </alternativeName>
</protein>
<dbReference type="RefSeq" id="WP_012900599.1">
    <property type="nucleotide sequence ID" value="NC_013665.1"/>
</dbReference>
<keyword evidence="3" id="KW-0049">Antioxidant</keyword>
<dbReference type="Pfam" id="PF00578">
    <property type="entry name" value="AhpC-TSA"/>
    <property type="match status" value="1"/>
</dbReference>
<gene>
    <name evidence="11" type="ordered locus">MCP_1850</name>
</gene>
<sequence>MYRIEEAAGMGDFAPDFRLKDSRGEEVMLSNFRDRVNVLLVFYRGEADPYSMRWLSQLNDDYLFFRSLDADILAISPDDVDKARDTATRYKIPFKLLADPGKSVIKEYGVYDDLENGDDASIFIIDRSGRIRYRFVSKFPGEIPPNDKLMETLRRLT</sequence>
<dbReference type="GO" id="GO:0008379">
    <property type="term" value="F:thioredoxin peroxidase activity"/>
    <property type="evidence" value="ECO:0007669"/>
    <property type="project" value="TreeGrafter"/>
</dbReference>
<reference evidence="11 12" key="1">
    <citation type="journal article" date="2007" name="Appl. Environ. Microbiol.">
        <title>Isolation of key methanogens for global methane emission from rice paddy fields: a novel isolate affiliated with the clone cluster rice cluster I.</title>
        <authorList>
            <person name="Sakai S."/>
            <person name="Imachi H."/>
            <person name="Sekiguchi Y."/>
            <person name="Ohashi A."/>
            <person name="Harada H."/>
            <person name="Kamagata Y."/>
        </authorList>
    </citation>
    <scope>NUCLEOTIDE SEQUENCE [LARGE SCALE GENOMIC DNA]</scope>
    <source>
        <strain evidence="12">DSM 17711 / JCM 13418 / NBRC 101707 / SANAE</strain>
    </source>
</reference>
<reference evidence="12" key="3">
    <citation type="journal article" date="2011" name="PLoS ONE">
        <title>Genome sequence of a mesophilic hydrogenotrophic methanogen Methanocella paludicola, the first cultivated representative of the order Methanocellales.</title>
        <authorList>
            <person name="Sakai S."/>
            <person name="Takaki Y."/>
            <person name="Shimamura S."/>
            <person name="Sekine M."/>
            <person name="Tajima T."/>
            <person name="Kosugi H."/>
            <person name="Ichikawa N."/>
            <person name="Tasumi E."/>
            <person name="Hiraki A.T."/>
            <person name="Shimizu A."/>
            <person name="Kato Y."/>
            <person name="Nishiko R."/>
            <person name="Mori K."/>
            <person name="Fujita N."/>
            <person name="Imachi H."/>
            <person name="Takai K."/>
        </authorList>
    </citation>
    <scope>NUCLEOTIDE SEQUENCE [LARGE SCALE GENOMIC DNA]</scope>
    <source>
        <strain evidence="12">DSM 17711 / JCM 13418 / NBRC 101707 / SANAE</strain>
    </source>
</reference>
<dbReference type="GO" id="GO:0045454">
    <property type="term" value="P:cell redox homeostasis"/>
    <property type="evidence" value="ECO:0007669"/>
    <property type="project" value="TreeGrafter"/>
</dbReference>
<organism evidence="11 12">
    <name type="scientific">Methanocella paludicola (strain DSM 17711 / JCM 13418 / NBRC 101707 / SANAE)</name>
    <dbReference type="NCBI Taxonomy" id="304371"/>
    <lineage>
        <taxon>Archaea</taxon>
        <taxon>Methanobacteriati</taxon>
        <taxon>Methanobacteriota</taxon>
        <taxon>Stenosarchaea group</taxon>
        <taxon>Methanomicrobia</taxon>
        <taxon>Methanocellales</taxon>
        <taxon>Methanocellaceae</taxon>
        <taxon>Methanocella</taxon>
    </lineage>
</organism>
<dbReference type="PANTHER" id="PTHR42801">
    <property type="entry name" value="THIOREDOXIN-DEPENDENT PEROXIDE REDUCTASE"/>
    <property type="match status" value="1"/>
</dbReference>
<evidence type="ECO:0000256" key="8">
    <source>
        <dbReference type="ARBA" id="ARBA00038489"/>
    </source>
</evidence>
<keyword evidence="5" id="KW-1015">Disulfide bond</keyword>
<feature type="domain" description="Thioredoxin" evidence="10">
    <location>
        <begin position="8"/>
        <end position="157"/>
    </location>
</feature>
<dbReference type="EMBL" id="AP011532">
    <property type="protein sequence ID" value="BAI61922.1"/>
    <property type="molecule type" value="Genomic_DNA"/>
</dbReference>
<dbReference type="eggNOG" id="arCOG00310">
    <property type="taxonomic scope" value="Archaea"/>
</dbReference>
<evidence type="ECO:0000313" key="12">
    <source>
        <dbReference type="Proteomes" id="UP000001882"/>
    </source>
</evidence>
<dbReference type="InterPro" id="IPR013766">
    <property type="entry name" value="Thioredoxin_domain"/>
</dbReference>
<dbReference type="InterPro" id="IPR050924">
    <property type="entry name" value="Peroxiredoxin_BCP/PrxQ"/>
</dbReference>
<dbReference type="SUPFAM" id="SSF52833">
    <property type="entry name" value="Thioredoxin-like"/>
    <property type="match status" value="1"/>
</dbReference>
<evidence type="ECO:0000256" key="7">
    <source>
        <dbReference type="ARBA" id="ARBA00032824"/>
    </source>
</evidence>
<dbReference type="InterPro" id="IPR000866">
    <property type="entry name" value="AhpC/TSA"/>
</dbReference>
<dbReference type="KEGG" id="mpd:MCP_1850"/>
<reference evidence="11 12" key="2">
    <citation type="journal article" date="2008" name="Int. J. Syst. Evol. Microbiol.">
        <title>Methanocella paludicola gen. nov., sp. nov., a methane-producing archaeon, the first isolate of the lineage 'Rice Cluster I', and proposal of the new archaeal order Methanocellales ord. nov.</title>
        <authorList>
            <person name="Sakai S."/>
            <person name="Imachi H."/>
            <person name="Hanada S."/>
            <person name="Ohashi A."/>
            <person name="Harada H."/>
            <person name="Kamagata Y."/>
        </authorList>
    </citation>
    <scope>NUCLEOTIDE SEQUENCE [LARGE SCALE GENOMIC DNA]</scope>
    <source>
        <strain evidence="12">DSM 17711 / JCM 13418 / NBRC 101707 / SANAE</strain>
    </source>
</reference>
<keyword evidence="12" id="KW-1185">Reference proteome</keyword>
<evidence type="ECO:0000256" key="9">
    <source>
        <dbReference type="ARBA" id="ARBA00049091"/>
    </source>
</evidence>
<dbReference type="GO" id="GO:0005737">
    <property type="term" value="C:cytoplasm"/>
    <property type="evidence" value="ECO:0007669"/>
    <property type="project" value="TreeGrafter"/>
</dbReference>
<dbReference type="InParanoid" id="D1YZQ0"/>
<evidence type="ECO:0000259" key="10">
    <source>
        <dbReference type="PROSITE" id="PS51352"/>
    </source>
</evidence>
<evidence type="ECO:0000313" key="11">
    <source>
        <dbReference type="EMBL" id="BAI61922.1"/>
    </source>
</evidence>
<comment type="similarity">
    <text evidence="8">Belongs to the peroxiredoxin family. BCP/PrxQ subfamily.</text>
</comment>
<dbReference type="EC" id="1.11.1.24" evidence="1"/>
<proteinExistence type="inferred from homology"/>
<name>D1YZQ0_METPS</name>
<dbReference type="AlphaFoldDB" id="D1YZQ0"/>
<accession>D1YZQ0</accession>
<dbReference type="STRING" id="304371.MCP_1850"/>
<dbReference type="PANTHER" id="PTHR42801:SF7">
    <property type="entry name" value="SLL1159 PROTEIN"/>
    <property type="match status" value="1"/>
</dbReference>
<dbReference type="GeneID" id="8683169"/>
<evidence type="ECO:0000256" key="2">
    <source>
        <dbReference type="ARBA" id="ARBA00022559"/>
    </source>
</evidence>
<evidence type="ECO:0000256" key="5">
    <source>
        <dbReference type="ARBA" id="ARBA00023157"/>
    </source>
</evidence>
<keyword evidence="6" id="KW-0676">Redox-active center</keyword>
<dbReference type="Proteomes" id="UP000001882">
    <property type="component" value="Chromosome"/>
</dbReference>
<dbReference type="GO" id="GO:0034599">
    <property type="term" value="P:cellular response to oxidative stress"/>
    <property type="evidence" value="ECO:0007669"/>
    <property type="project" value="TreeGrafter"/>
</dbReference>
<evidence type="ECO:0000256" key="1">
    <source>
        <dbReference type="ARBA" id="ARBA00013017"/>
    </source>
</evidence>
<keyword evidence="2" id="KW-0575">Peroxidase</keyword>
<dbReference type="OrthoDB" id="145578at2157"/>
<evidence type="ECO:0000256" key="6">
    <source>
        <dbReference type="ARBA" id="ARBA00023284"/>
    </source>
</evidence>
<dbReference type="PROSITE" id="PS51352">
    <property type="entry name" value="THIOREDOXIN_2"/>
    <property type="match status" value="1"/>
</dbReference>
<evidence type="ECO:0000256" key="4">
    <source>
        <dbReference type="ARBA" id="ARBA00023002"/>
    </source>
</evidence>
<dbReference type="InterPro" id="IPR036249">
    <property type="entry name" value="Thioredoxin-like_sf"/>
</dbReference>